<dbReference type="InterPro" id="IPR003190">
    <property type="entry name" value="Asp_decarbox"/>
</dbReference>
<comment type="pathway">
    <text evidence="9">Cofactor biosynthesis; (R)-pantothenate biosynthesis; beta-alanine from L-aspartate: step 1/1.</text>
</comment>
<feature type="active site" description="Proton donor" evidence="9 10">
    <location>
        <position position="58"/>
    </location>
</feature>
<sequence>MFRIMLKSKIHGATVTDLKLKYEGSITIDEELIREAGFLPGERVEVFNVDNGARFSTYVIPGEAGSGTICLNGAAARLAEIGDKLIIVSYVLATEEEARNMKPKIVRLDEKNRIQGQ</sequence>
<dbReference type="PANTHER" id="PTHR21012:SF0">
    <property type="entry name" value="ASPARTATE 1-DECARBOXYLASE"/>
    <property type="match status" value="1"/>
</dbReference>
<evidence type="ECO:0000256" key="12">
    <source>
        <dbReference type="PIRSR" id="PIRSR006246-3"/>
    </source>
</evidence>
<keyword evidence="6 9" id="KW-0456">Lyase</keyword>
<evidence type="ECO:0000256" key="13">
    <source>
        <dbReference type="PIRSR" id="PIRSR006246-5"/>
    </source>
</evidence>
<comment type="subunit">
    <text evidence="9">Heterooctamer of four alpha and four beta subunits.</text>
</comment>
<protein>
    <recommendedName>
        <fullName evidence="9">Aspartate 1-decarboxylase</fullName>
        <ecNumber evidence="9">4.1.1.11</ecNumber>
    </recommendedName>
    <alternativeName>
        <fullName evidence="9">Aspartate alpha-decarboxylase</fullName>
    </alternativeName>
    <component>
        <recommendedName>
            <fullName evidence="9">Aspartate 1-decarboxylase beta chain</fullName>
        </recommendedName>
    </component>
    <component>
        <recommendedName>
            <fullName evidence="9">Aspartate 1-decarboxylase alpha chain</fullName>
        </recommendedName>
    </component>
</protein>
<dbReference type="EMBL" id="QMPZ01000123">
    <property type="protein sequence ID" value="RLE08022.1"/>
    <property type="molecule type" value="Genomic_DNA"/>
</dbReference>
<comment type="function">
    <text evidence="9">Catalyzes the pyruvoyl-dependent decarboxylation of aspartate to produce beta-alanine.</text>
</comment>
<dbReference type="NCBIfam" id="TIGR00223">
    <property type="entry name" value="panD"/>
    <property type="match status" value="1"/>
</dbReference>
<evidence type="ECO:0000256" key="5">
    <source>
        <dbReference type="ARBA" id="ARBA00023145"/>
    </source>
</evidence>
<dbReference type="HAMAP" id="MF_00446">
    <property type="entry name" value="PanD"/>
    <property type="match status" value="1"/>
</dbReference>
<feature type="binding site" evidence="9 11">
    <location>
        <begin position="73"/>
        <end position="75"/>
    </location>
    <ligand>
        <name>substrate</name>
    </ligand>
</feature>
<comment type="similarity">
    <text evidence="9">Belongs to the PanD family.</text>
</comment>
<dbReference type="EC" id="4.1.1.11" evidence="9"/>
<keyword evidence="4 9" id="KW-0068">Autocatalytic cleavage</keyword>
<feature type="modified residue" description="Pyruvic acid (Ser)" evidence="9 12">
    <location>
        <position position="25"/>
    </location>
</feature>
<evidence type="ECO:0000256" key="11">
    <source>
        <dbReference type="PIRSR" id="PIRSR006246-2"/>
    </source>
</evidence>
<dbReference type="SUPFAM" id="SSF50692">
    <property type="entry name" value="ADC-like"/>
    <property type="match status" value="1"/>
</dbReference>
<evidence type="ECO:0000256" key="6">
    <source>
        <dbReference type="ARBA" id="ARBA00023239"/>
    </source>
</evidence>
<keyword evidence="3 9" id="KW-0210">Decarboxylase</keyword>
<proteinExistence type="inferred from homology"/>
<feature type="chain" id="PRO_5019884754" description="Aspartate 1-decarboxylase beta chain" evidence="9 13">
    <location>
        <begin position="1"/>
        <end position="24"/>
    </location>
</feature>
<keyword evidence="7 9" id="KW-0704">Schiff base</keyword>
<comment type="cofactor">
    <cofactor evidence="9 10">
        <name>pyruvate</name>
        <dbReference type="ChEBI" id="CHEBI:15361"/>
    </cofactor>
    <text evidence="9 10">Binds 1 pyruvoyl group covalently per subunit.</text>
</comment>
<evidence type="ECO:0000313" key="15">
    <source>
        <dbReference type="Proteomes" id="UP000279422"/>
    </source>
</evidence>
<dbReference type="InterPro" id="IPR009010">
    <property type="entry name" value="Asp_de-COase-like_dom_sf"/>
</dbReference>
<comment type="caution">
    <text evidence="14">The sequence shown here is derived from an EMBL/GenBank/DDBJ whole genome shotgun (WGS) entry which is preliminary data.</text>
</comment>
<comment type="catalytic activity">
    <reaction evidence="9">
        <text>L-aspartate + H(+) = beta-alanine + CO2</text>
        <dbReference type="Rhea" id="RHEA:19497"/>
        <dbReference type="ChEBI" id="CHEBI:15378"/>
        <dbReference type="ChEBI" id="CHEBI:16526"/>
        <dbReference type="ChEBI" id="CHEBI:29991"/>
        <dbReference type="ChEBI" id="CHEBI:57966"/>
        <dbReference type="EC" id="4.1.1.11"/>
    </reaction>
</comment>
<accession>A0A497E493</accession>
<dbReference type="PANTHER" id="PTHR21012">
    <property type="entry name" value="ASPARTATE 1-DECARBOXYLASE"/>
    <property type="match status" value="1"/>
</dbReference>
<reference evidence="14 15" key="1">
    <citation type="submission" date="2018-06" db="EMBL/GenBank/DDBJ databases">
        <title>Extensive metabolic versatility and redundancy in microbially diverse, dynamic hydrothermal sediments.</title>
        <authorList>
            <person name="Dombrowski N."/>
            <person name="Teske A."/>
            <person name="Baker B.J."/>
        </authorList>
    </citation>
    <scope>NUCLEOTIDE SEQUENCE [LARGE SCALE GENOMIC DNA]</scope>
    <source>
        <strain evidence="14">B47_G16</strain>
    </source>
</reference>
<dbReference type="GO" id="GO:0015940">
    <property type="term" value="P:pantothenate biosynthetic process"/>
    <property type="evidence" value="ECO:0007669"/>
    <property type="project" value="UniProtKB-UniRule"/>
</dbReference>
<dbReference type="GO" id="GO:0005829">
    <property type="term" value="C:cytosol"/>
    <property type="evidence" value="ECO:0007669"/>
    <property type="project" value="TreeGrafter"/>
</dbReference>
<keyword evidence="1 9" id="KW-0963">Cytoplasm</keyword>
<dbReference type="GO" id="GO:0004068">
    <property type="term" value="F:aspartate 1-decarboxylase activity"/>
    <property type="evidence" value="ECO:0007669"/>
    <property type="project" value="UniProtKB-UniRule"/>
</dbReference>
<keyword evidence="2 9" id="KW-0566">Pantothenate biosynthesis</keyword>
<dbReference type="Proteomes" id="UP000279422">
    <property type="component" value="Unassembled WGS sequence"/>
</dbReference>
<dbReference type="GO" id="GO:0006523">
    <property type="term" value="P:alanine biosynthetic process"/>
    <property type="evidence" value="ECO:0007669"/>
    <property type="project" value="InterPro"/>
</dbReference>
<evidence type="ECO:0000256" key="7">
    <source>
        <dbReference type="ARBA" id="ARBA00023270"/>
    </source>
</evidence>
<feature type="active site" description="Schiff-base intermediate with substrate; via pyruvic acid" evidence="9 10">
    <location>
        <position position="25"/>
    </location>
</feature>
<evidence type="ECO:0000256" key="4">
    <source>
        <dbReference type="ARBA" id="ARBA00022813"/>
    </source>
</evidence>
<dbReference type="Gene3D" id="2.40.40.20">
    <property type="match status" value="1"/>
</dbReference>
<evidence type="ECO:0000256" key="3">
    <source>
        <dbReference type="ARBA" id="ARBA00022793"/>
    </source>
</evidence>
<gene>
    <name evidence="9" type="primary">panD</name>
    <name evidence="14" type="ORF">DRJ00_07040</name>
</gene>
<dbReference type="AlphaFoldDB" id="A0A497E493"/>
<dbReference type="CDD" id="cd06919">
    <property type="entry name" value="Asp_decarbox"/>
    <property type="match status" value="1"/>
</dbReference>
<evidence type="ECO:0000256" key="2">
    <source>
        <dbReference type="ARBA" id="ARBA00022655"/>
    </source>
</evidence>
<feature type="binding site" evidence="9 11">
    <location>
        <position position="57"/>
    </location>
    <ligand>
        <name>substrate</name>
    </ligand>
</feature>
<evidence type="ECO:0000256" key="8">
    <source>
        <dbReference type="ARBA" id="ARBA00023317"/>
    </source>
</evidence>
<dbReference type="Pfam" id="PF02261">
    <property type="entry name" value="Asp_decarbox"/>
    <property type="match status" value="1"/>
</dbReference>
<dbReference type="PIRSF" id="PIRSF006246">
    <property type="entry name" value="Asp_decarbox"/>
    <property type="match status" value="1"/>
</dbReference>
<name>A0A497E493_UNCAE</name>
<comment type="PTM">
    <text evidence="9 12">Is synthesized initially as an inactive proenzyme, which is activated by self-cleavage at a specific serine bond to produce a beta-subunit with a hydroxyl group at its C-terminus and an alpha-subunit with a pyruvoyl group at its N-terminus.</text>
</comment>
<evidence type="ECO:0000256" key="1">
    <source>
        <dbReference type="ARBA" id="ARBA00022490"/>
    </source>
</evidence>
<evidence type="ECO:0000256" key="10">
    <source>
        <dbReference type="PIRSR" id="PIRSR006246-1"/>
    </source>
</evidence>
<dbReference type="UniPathway" id="UPA00028">
    <property type="reaction ID" value="UER00002"/>
</dbReference>
<keyword evidence="5 9" id="KW-0865">Zymogen</keyword>
<evidence type="ECO:0000256" key="9">
    <source>
        <dbReference type="HAMAP-Rule" id="MF_00446"/>
    </source>
</evidence>
<evidence type="ECO:0000313" key="14">
    <source>
        <dbReference type="EMBL" id="RLE08022.1"/>
    </source>
</evidence>
<comment type="subcellular location">
    <subcellularLocation>
        <location evidence="9">Cytoplasm</location>
    </subcellularLocation>
</comment>
<keyword evidence="8 9" id="KW-0670">Pyruvate</keyword>
<feature type="chain" id="PRO_5019884753" description="Aspartate 1-decarboxylase alpha chain" evidence="9 13">
    <location>
        <begin position="25"/>
        <end position="117"/>
    </location>
</feature>
<organism evidence="14 15">
    <name type="scientific">Aerophobetes bacterium</name>
    <dbReference type="NCBI Taxonomy" id="2030807"/>
    <lineage>
        <taxon>Bacteria</taxon>
        <taxon>Candidatus Aerophobota</taxon>
    </lineage>
</organism>